<keyword evidence="4" id="KW-0732">Signal</keyword>
<dbReference type="InterPro" id="IPR005754">
    <property type="entry name" value="Sortase"/>
</dbReference>
<comment type="similarity">
    <text evidence="1">Belongs to the glycosyl hydrolase 8 (cellulase D) family.</text>
</comment>
<dbReference type="PRINTS" id="PR00735">
    <property type="entry name" value="GLHYDRLASE8"/>
</dbReference>
<dbReference type="Proteomes" id="UP001368654">
    <property type="component" value="Unassembled WGS sequence"/>
</dbReference>
<dbReference type="EMBL" id="JBBDGL010000001">
    <property type="protein sequence ID" value="MEJ1154688.1"/>
    <property type="molecule type" value="Genomic_DNA"/>
</dbReference>
<organism evidence="5 6">
    <name type="scientific">Microbacterium marmarense</name>
    <dbReference type="NCBI Taxonomy" id="3122051"/>
    <lineage>
        <taxon>Bacteria</taxon>
        <taxon>Bacillati</taxon>
        <taxon>Actinomycetota</taxon>
        <taxon>Actinomycetes</taxon>
        <taxon>Micrococcales</taxon>
        <taxon>Microbacteriaceae</taxon>
        <taxon>Microbacterium</taxon>
    </lineage>
</organism>
<keyword evidence="2" id="KW-0378">Hydrolase</keyword>
<reference evidence="5 6" key="1">
    <citation type="submission" date="2024-02" db="EMBL/GenBank/DDBJ databases">
        <authorList>
            <person name="Saticioglu I.B."/>
        </authorList>
    </citation>
    <scope>NUCLEOTIDE SEQUENCE [LARGE SCALE GENOMIC DNA]</scope>
    <source>
        <strain evidence="5 6">Mu-86</strain>
    </source>
</reference>
<dbReference type="InterPro" id="IPR002037">
    <property type="entry name" value="Glyco_hydro_8"/>
</dbReference>
<dbReference type="RefSeq" id="WP_337337121.1">
    <property type="nucleotide sequence ID" value="NZ_JBBDGL010000001.1"/>
</dbReference>
<proteinExistence type="inferred from homology"/>
<dbReference type="Pfam" id="PF04203">
    <property type="entry name" value="Sortase"/>
    <property type="match status" value="1"/>
</dbReference>
<evidence type="ECO:0000313" key="5">
    <source>
        <dbReference type="EMBL" id="MEJ1154688.1"/>
    </source>
</evidence>
<dbReference type="Pfam" id="PF01270">
    <property type="entry name" value="Glyco_hydro_8"/>
    <property type="match status" value="1"/>
</dbReference>
<protein>
    <submittedName>
        <fullName evidence="5">Class F sortase</fullName>
    </submittedName>
</protein>
<sequence length="531" mass="55348">MRVPRTLTAVATAITVVLLAAACSGQVADSPPDEDTSTAESFLDLYVDDGRVVRSDQGGDTVSEGQAYGLLLAVVARDENRFDQIWDWTTENIQRNDGLLAWRWENGSVVDDEPAADADLDAARALVLAGNAFDRDDLREYGIALGDTVLNEMSASTEIGRILLPGLWATTSPHAYNPSYASPVAFAVLADASGDTRWNELSEGTRAATEALLDSNALPTNWATVATDGSVAIAGSANGDGEPGYGYDATRTSIRFAESCDPADTALAARIAAALPDDDELVAEFDSGGGPVTSDQHPIAYAARAAAYAADQQSDAAHADLARMVETAVATPTYYGDAWSALTTTMLTDDTLAGCQPLNASAVETSASSSVTGSFQNPVPEQAASRAVPEHISIPAIGVESDLIGLGRDAVGWIEAPTNFDDVGWYEDGVVPGAIGPAVIAGHVDSPAAPAVFYDLPTLVPGDSVSVSRSDGTTVKFVVTSIQTVEKETFPTASIYAPVPTPELRIVTCSGAWDPNTGHYVDNVVVTAVSV</sequence>
<dbReference type="SUPFAM" id="SSF48208">
    <property type="entry name" value="Six-hairpin glycosidases"/>
    <property type="match status" value="1"/>
</dbReference>
<feature type="chain" id="PRO_5046591679" evidence="4">
    <location>
        <begin position="23"/>
        <end position="531"/>
    </location>
</feature>
<dbReference type="PROSITE" id="PS51257">
    <property type="entry name" value="PROKAR_LIPOPROTEIN"/>
    <property type="match status" value="1"/>
</dbReference>
<dbReference type="CDD" id="cd05829">
    <property type="entry name" value="Sortase_F"/>
    <property type="match status" value="1"/>
</dbReference>
<dbReference type="InterPro" id="IPR008928">
    <property type="entry name" value="6-hairpin_glycosidase_sf"/>
</dbReference>
<dbReference type="InterPro" id="IPR012341">
    <property type="entry name" value="6hp_glycosidase-like_sf"/>
</dbReference>
<dbReference type="SUPFAM" id="SSF63817">
    <property type="entry name" value="Sortase"/>
    <property type="match status" value="1"/>
</dbReference>
<dbReference type="Gene3D" id="1.50.10.10">
    <property type="match status" value="1"/>
</dbReference>
<dbReference type="Gene3D" id="2.40.260.10">
    <property type="entry name" value="Sortase"/>
    <property type="match status" value="1"/>
</dbReference>
<evidence type="ECO:0000256" key="2">
    <source>
        <dbReference type="ARBA" id="ARBA00022801"/>
    </source>
</evidence>
<keyword evidence="3" id="KW-0326">Glycosidase</keyword>
<dbReference type="NCBIfam" id="NF033748">
    <property type="entry name" value="class_F_sortase"/>
    <property type="match status" value="1"/>
</dbReference>
<evidence type="ECO:0000256" key="4">
    <source>
        <dbReference type="SAM" id="SignalP"/>
    </source>
</evidence>
<keyword evidence="6" id="KW-1185">Reference proteome</keyword>
<evidence type="ECO:0000256" key="3">
    <source>
        <dbReference type="ARBA" id="ARBA00023295"/>
    </source>
</evidence>
<gene>
    <name evidence="5" type="ORF">WDU96_03625</name>
</gene>
<evidence type="ECO:0000313" key="6">
    <source>
        <dbReference type="Proteomes" id="UP001368654"/>
    </source>
</evidence>
<dbReference type="InterPro" id="IPR023365">
    <property type="entry name" value="Sortase_dom-sf"/>
</dbReference>
<name>A0ABU8LS36_9MICO</name>
<accession>A0ABU8LS36</accession>
<comment type="caution">
    <text evidence="5">The sequence shown here is derived from an EMBL/GenBank/DDBJ whole genome shotgun (WGS) entry which is preliminary data.</text>
</comment>
<evidence type="ECO:0000256" key="1">
    <source>
        <dbReference type="ARBA" id="ARBA00009209"/>
    </source>
</evidence>
<dbReference type="InterPro" id="IPR042001">
    <property type="entry name" value="Sortase_F"/>
</dbReference>
<feature type="signal peptide" evidence="4">
    <location>
        <begin position="1"/>
        <end position="22"/>
    </location>
</feature>